<reference evidence="1 2" key="1">
    <citation type="submission" date="2019-11" db="EMBL/GenBank/DDBJ databases">
        <title>Whole genome sequence of Oryza granulata.</title>
        <authorList>
            <person name="Li W."/>
        </authorList>
    </citation>
    <scope>NUCLEOTIDE SEQUENCE [LARGE SCALE GENOMIC DNA]</scope>
    <source>
        <strain evidence="2">cv. Menghai</strain>
        <tissue evidence="1">Leaf</tissue>
    </source>
</reference>
<evidence type="ECO:0000313" key="2">
    <source>
        <dbReference type="Proteomes" id="UP000479710"/>
    </source>
</evidence>
<accession>A0A6G1CEM0</accession>
<dbReference type="OrthoDB" id="702070at2759"/>
<proteinExistence type="predicted"/>
<sequence length="76" mass="8366">MNLALFRSDHPSTLRRRRRPLAEPVAWFIFADALQAQFPALLAVATAIALDVLAGPEGDTFAVRRDAVLGRVRPVL</sequence>
<protein>
    <submittedName>
        <fullName evidence="1">Uncharacterized protein</fullName>
    </submittedName>
</protein>
<organism evidence="1 2">
    <name type="scientific">Oryza meyeriana var. granulata</name>
    <dbReference type="NCBI Taxonomy" id="110450"/>
    <lineage>
        <taxon>Eukaryota</taxon>
        <taxon>Viridiplantae</taxon>
        <taxon>Streptophyta</taxon>
        <taxon>Embryophyta</taxon>
        <taxon>Tracheophyta</taxon>
        <taxon>Spermatophyta</taxon>
        <taxon>Magnoliopsida</taxon>
        <taxon>Liliopsida</taxon>
        <taxon>Poales</taxon>
        <taxon>Poaceae</taxon>
        <taxon>BOP clade</taxon>
        <taxon>Oryzoideae</taxon>
        <taxon>Oryzeae</taxon>
        <taxon>Oryzinae</taxon>
        <taxon>Oryza</taxon>
        <taxon>Oryza meyeriana</taxon>
    </lineage>
</organism>
<comment type="caution">
    <text evidence="1">The sequence shown here is derived from an EMBL/GenBank/DDBJ whole genome shotgun (WGS) entry which is preliminary data.</text>
</comment>
<keyword evidence="2" id="KW-1185">Reference proteome</keyword>
<evidence type="ECO:0000313" key="1">
    <source>
        <dbReference type="EMBL" id="KAF0898477.1"/>
    </source>
</evidence>
<dbReference type="EMBL" id="SPHZ02000009">
    <property type="protein sequence ID" value="KAF0898477.1"/>
    <property type="molecule type" value="Genomic_DNA"/>
</dbReference>
<dbReference type="AlphaFoldDB" id="A0A6G1CEM0"/>
<dbReference type="Proteomes" id="UP000479710">
    <property type="component" value="Unassembled WGS sequence"/>
</dbReference>
<name>A0A6G1CEM0_9ORYZ</name>
<gene>
    <name evidence="1" type="ORF">E2562_008079</name>
</gene>